<name>A0A7J7FYK1_CAMSI</name>
<dbReference type="AlphaFoldDB" id="A0A7J7FYK1"/>
<reference evidence="2" key="1">
    <citation type="journal article" date="2020" name="Nat. Commun.">
        <title>Genome assembly of wild tea tree DASZ reveals pedigree and selection history of tea varieties.</title>
        <authorList>
            <person name="Zhang W."/>
            <person name="Zhang Y."/>
            <person name="Qiu H."/>
            <person name="Guo Y."/>
            <person name="Wan H."/>
            <person name="Zhang X."/>
            <person name="Scossa F."/>
            <person name="Alseekh S."/>
            <person name="Zhang Q."/>
            <person name="Wang P."/>
            <person name="Xu L."/>
            <person name="Schmidt M.H."/>
            <person name="Jia X."/>
            <person name="Li D."/>
            <person name="Zhu A."/>
            <person name="Guo F."/>
            <person name="Chen W."/>
            <person name="Ni D."/>
            <person name="Usadel B."/>
            <person name="Fernie A.R."/>
            <person name="Wen W."/>
        </authorList>
    </citation>
    <scope>NUCLEOTIDE SEQUENCE [LARGE SCALE GENOMIC DNA]</scope>
    <source>
        <strain evidence="2">cv. G240</strain>
    </source>
</reference>
<organism evidence="1 2">
    <name type="scientific">Camellia sinensis</name>
    <name type="common">Tea plant</name>
    <name type="synonym">Thea sinensis</name>
    <dbReference type="NCBI Taxonomy" id="4442"/>
    <lineage>
        <taxon>Eukaryota</taxon>
        <taxon>Viridiplantae</taxon>
        <taxon>Streptophyta</taxon>
        <taxon>Embryophyta</taxon>
        <taxon>Tracheophyta</taxon>
        <taxon>Spermatophyta</taxon>
        <taxon>Magnoliopsida</taxon>
        <taxon>eudicotyledons</taxon>
        <taxon>Gunneridae</taxon>
        <taxon>Pentapetalae</taxon>
        <taxon>asterids</taxon>
        <taxon>Ericales</taxon>
        <taxon>Theaceae</taxon>
        <taxon>Camellia</taxon>
    </lineage>
</organism>
<protein>
    <submittedName>
        <fullName evidence="1">Uncharacterized protein</fullName>
    </submittedName>
</protein>
<dbReference type="Proteomes" id="UP000593564">
    <property type="component" value="Unassembled WGS sequence"/>
</dbReference>
<evidence type="ECO:0000313" key="1">
    <source>
        <dbReference type="EMBL" id="KAF5933041.1"/>
    </source>
</evidence>
<evidence type="ECO:0000313" key="2">
    <source>
        <dbReference type="Proteomes" id="UP000593564"/>
    </source>
</evidence>
<sequence length="62" mass="7107">MAVDAPERPRLRAQNGREIPFSSFGLTTVRTQCHGSESNLTMCDVRPINHQRTQIWQIVLEN</sequence>
<accession>A0A7J7FYK1</accession>
<reference evidence="1 2" key="2">
    <citation type="submission" date="2020-07" db="EMBL/GenBank/DDBJ databases">
        <title>Genome assembly of wild tea tree DASZ reveals pedigree and selection history of tea varieties.</title>
        <authorList>
            <person name="Zhang W."/>
        </authorList>
    </citation>
    <scope>NUCLEOTIDE SEQUENCE [LARGE SCALE GENOMIC DNA]</scope>
    <source>
        <strain evidence="2">cv. G240</strain>
        <tissue evidence="1">Leaf</tissue>
    </source>
</reference>
<comment type="caution">
    <text evidence="1">The sequence shown here is derived from an EMBL/GenBank/DDBJ whole genome shotgun (WGS) entry which is preliminary data.</text>
</comment>
<gene>
    <name evidence="1" type="ORF">HYC85_029212</name>
</gene>
<keyword evidence="2" id="KW-1185">Reference proteome</keyword>
<proteinExistence type="predicted"/>
<dbReference type="EMBL" id="JACBKZ010000014">
    <property type="protein sequence ID" value="KAF5933041.1"/>
    <property type="molecule type" value="Genomic_DNA"/>
</dbReference>